<accession>A0A1D7UAW1</accession>
<gene>
    <name evidence="2" type="ORF">BHK69_15625</name>
</gene>
<keyword evidence="3" id="KW-1185">Reference proteome</keyword>
<sequence length="136" mass="14569">MVVDASAMAAILGRESDGEALAQRLENWPRGPELRHASTVTLWEAASAVARLHRVSRDRAFELVTIFCELTMVTPIAPDAEITAGAVAAAERYGLGGGRPGILNLGACFSYATARHLKARLLFKGDDFSRTDIEAA</sequence>
<reference evidence="2 3" key="1">
    <citation type="journal article" date="2015" name="Antonie Van Leeuwenhoek">
        <title>Bosea vaviloviae sp. nov., a new species of slow-growing rhizobia isolated from nodules of the relict species Vavilovia formosa (Stev.) Fed.</title>
        <authorList>
            <person name="Safronova V.I."/>
            <person name="Kuznetsova I.G."/>
            <person name="Sazanova A.L."/>
            <person name="Kimeklis A.K."/>
            <person name="Belimov A.A."/>
            <person name="Andronov E.E."/>
            <person name="Pinaev A.G."/>
            <person name="Chizhevskaya E.P."/>
            <person name="Pukhaev A.R."/>
            <person name="Popov K.P."/>
            <person name="Willems A."/>
            <person name="Tikhonovich I.A."/>
        </authorList>
    </citation>
    <scope>NUCLEOTIDE SEQUENCE [LARGE SCALE GENOMIC DNA]</scope>
    <source>
        <strain evidence="2 3">Vaf18</strain>
    </source>
</reference>
<proteinExistence type="predicted"/>
<dbReference type="STRING" id="1526658.BHK69_15625"/>
<dbReference type="Proteomes" id="UP000094969">
    <property type="component" value="Chromosome"/>
</dbReference>
<dbReference type="InterPro" id="IPR029060">
    <property type="entry name" value="PIN-like_dom_sf"/>
</dbReference>
<dbReference type="EMBL" id="CP017147">
    <property type="protein sequence ID" value="AOO84508.1"/>
    <property type="molecule type" value="Genomic_DNA"/>
</dbReference>
<dbReference type="Gene3D" id="3.40.50.1010">
    <property type="entry name" value="5'-nuclease"/>
    <property type="match status" value="1"/>
</dbReference>
<evidence type="ECO:0000313" key="2">
    <source>
        <dbReference type="EMBL" id="AOO84508.1"/>
    </source>
</evidence>
<evidence type="ECO:0000313" key="3">
    <source>
        <dbReference type="Proteomes" id="UP000094969"/>
    </source>
</evidence>
<dbReference type="Pfam" id="PF01850">
    <property type="entry name" value="PIN"/>
    <property type="match status" value="1"/>
</dbReference>
<dbReference type="InterPro" id="IPR002716">
    <property type="entry name" value="PIN_dom"/>
</dbReference>
<dbReference type="AlphaFoldDB" id="A0A1D7UAW1"/>
<dbReference type="KEGG" id="bvv:BHK69_15625"/>
<dbReference type="CDD" id="cd09871">
    <property type="entry name" value="PIN_MtVapC28-VapC30-like"/>
    <property type="match status" value="1"/>
</dbReference>
<dbReference type="SUPFAM" id="SSF88723">
    <property type="entry name" value="PIN domain-like"/>
    <property type="match status" value="1"/>
</dbReference>
<organism evidence="2 3">
    <name type="scientific">Bosea vaviloviae</name>
    <dbReference type="NCBI Taxonomy" id="1526658"/>
    <lineage>
        <taxon>Bacteria</taxon>
        <taxon>Pseudomonadati</taxon>
        <taxon>Pseudomonadota</taxon>
        <taxon>Alphaproteobacteria</taxon>
        <taxon>Hyphomicrobiales</taxon>
        <taxon>Boseaceae</taxon>
        <taxon>Bosea</taxon>
    </lineage>
</organism>
<name>A0A1D7UAW1_9HYPH</name>
<feature type="domain" description="PIN" evidence="1">
    <location>
        <begin position="1"/>
        <end position="132"/>
    </location>
</feature>
<evidence type="ECO:0000259" key="1">
    <source>
        <dbReference type="Pfam" id="PF01850"/>
    </source>
</evidence>
<protein>
    <recommendedName>
        <fullName evidence="1">PIN domain-containing protein</fullName>
    </recommendedName>
</protein>